<dbReference type="EMBL" id="CP003609">
    <property type="protein sequence ID" value="AFY85524.1"/>
    <property type="molecule type" value="Genomic_DNA"/>
</dbReference>
<keyword evidence="2" id="KW-1185">Reference proteome</keyword>
<evidence type="ECO:0000313" key="2">
    <source>
        <dbReference type="Proteomes" id="UP000010367"/>
    </source>
</evidence>
<evidence type="ECO:0000313" key="1">
    <source>
        <dbReference type="EMBL" id="AFY85524.1"/>
    </source>
</evidence>
<protein>
    <submittedName>
        <fullName evidence="1">Uncharacterized protein</fullName>
    </submittedName>
</protein>
<organism evidence="1 2">
    <name type="scientific">Oscillatoria acuminata PCC 6304</name>
    <dbReference type="NCBI Taxonomy" id="56110"/>
    <lineage>
        <taxon>Bacteria</taxon>
        <taxon>Bacillati</taxon>
        <taxon>Cyanobacteriota</taxon>
        <taxon>Cyanophyceae</taxon>
        <taxon>Oscillatoriophycideae</taxon>
        <taxon>Oscillatoriales</taxon>
        <taxon>Oscillatoriaceae</taxon>
        <taxon>Oscillatoria</taxon>
    </lineage>
</organism>
<reference evidence="1 2" key="1">
    <citation type="submission" date="2012-06" db="EMBL/GenBank/DDBJ databases">
        <title>Finished plasmid 2 of genome of Oscillatoria acuminata PCC 6304.</title>
        <authorList>
            <consortium name="US DOE Joint Genome Institute"/>
            <person name="Gugger M."/>
            <person name="Coursin T."/>
            <person name="Rippka R."/>
            <person name="Tandeau De Marsac N."/>
            <person name="Huntemann M."/>
            <person name="Wei C.-L."/>
            <person name="Han J."/>
            <person name="Detter J.C."/>
            <person name="Han C."/>
            <person name="Tapia R."/>
            <person name="Davenport K."/>
            <person name="Daligault H."/>
            <person name="Erkkila T."/>
            <person name="Gu W."/>
            <person name="Munk A.C.C."/>
            <person name="Teshima H."/>
            <person name="Xu Y."/>
            <person name="Chain P."/>
            <person name="Chen A."/>
            <person name="Krypides N."/>
            <person name="Mavromatis K."/>
            <person name="Markowitz V."/>
            <person name="Szeto E."/>
            <person name="Ivanova N."/>
            <person name="Mikhailova N."/>
            <person name="Ovchinnikova G."/>
            <person name="Pagani I."/>
            <person name="Pati A."/>
            <person name="Goodwin L."/>
            <person name="Peters L."/>
            <person name="Pitluck S."/>
            <person name="Woyke T."/>
            <person name="Kerfeld C."/>
        </authorList>
    </citation>
    <scope>NUCLEOTIDE SEQUENCE [LARGE SCALE GENOMIC DNA]</scope>
    <source>
        <strain evidence="1 2">PCC 6304</strain>
        <plasmid evidence="2">Plasmid pOSCIL6304.02</plasmid>
    </source>
</reference>
<dbReference type="KEGG" id="oac:Oscil6304_6069"/>
<keyword evidence="1" id="KW-0614">Plasmid</keyword>
<geneLocation type="plasmid" evidence="1 2">
    <name>pOSCIL6304.02</name>
</geneLocation>
<dbReference type="RefSeq" id="WP_015152076.1">
    <property type="nucleotide sequence ID" value="NC_019694.1"/>
</dbReference>
<gene>
    <name evidence="1" type="ORF">Oscil6304_6069</name>
</gene>
<accession>K9TU38</accession>
<sequence length="53" mass="5997">MRLPASLDYLVRKEAERSGMKPNQIIPEILARHFGWHSESIGAVSKSSFPKDD</sequence>
<dbReference type="AlphaFoldDB" id="K9TU38"/>
<dbReference type="HOGENOM" id="CLU_3064173_0_0_3"/>
<name>K9TU38_9CYAN</name>
<proteinExistence type="predicted"/>
<dbReference type="InParanoid" id="K9TU38"/>
<dbReference type="Proteomes" id="UP000010367">
    <property type="component" value="Plasmid pOSCIL6304.02"/>
</dbReference>